<dbReference type="EMBL" id="AMRA01000010">
    <property type="protein sequence ID" value="EKF25673.1"/>
    <property type="molecule type" value="Genomic_DNA"/>
</dbReference>
<proteinExistence type="predicted"/>
<dbReference type="PATRIC" id="fig|1122247.3.peg.356"/>
<dbReference type="Pfam" id="PF02467">
    <property type="entry name" value="Whib"/>
    <property type="match status" value="1"/>
</dbReference>
<gene>
    <name evidence="1" type="ORF">C731_0375</name>
</gene>
<comment type="caution">
    <text evidence="1">The sequence shown here is derived from an EMBL/GenBank/DDBJ whole genome shotgun (WGS) entry which is preliminary data.</text>
</comment>
<dbReference type="STRING" id="1122247.GCA_000379865_00604"/>
<dbReference type="OrthoDB" id="4379056at2"/>
<reference evidence="1 2" key="1">
    <citation type="journal article" date="2012" name="J. Bacteriol.">
        <title>Genome sequence of Mycobacterium hassiacum DSM 44199, a rare source of heat-stable mycobacterial proteins.</title>
        <authorList>
            <person name="Tiago I."/>
            <person name="Maranha A."/>
            <person name="Mendes V."/>
            <person name="Alarico S."/>
            <person name="Moynihan P.J."/>
            <person name="Clarke A.J."/>
            <person name="Macedo-Ribeiro S."/>
            <person name="Pereira P.J."/>
            <person name="Empadinhas N."/>
        </authorList>
    </citation>
    <scope>NUCLEOTIDE SEQUENCE [LARGE SCALE GENOMIC DNA]</scope>
    <source>
        <strain evidence="2">DSM 44199 / CIP 105218 / JCM 12690 / 3849</strain>
    </source>
</reference>
<dbReference type="Proteomes" id="UP000006265">
    <property type="component" value="Unassembled WGS sequence"/>
</dbReference>
<evidence type="ECO:0000313" key="2">
    <source>
        <dbReference type="Proteomes" id="UP000006265"/>
    </source>
</evidence>
<keyword evidence="2" id="KW-1185">Reference proteome</keyword>
<accession>K5B9L8</accession>
<dbReference type="eggNOG" id="ENOG5031PTQ">
    <property type="taxonomic scope" value="Bacteria"/>
</dbReference>
<sequence>MDENRRAAGVTELREPTAPARATGVDEAPRGVCTSDPDRWTSGADEGAKALCRSCPMRWECAQRACLTPKAEGIWAGIYLAPAGRARRFALKQLQSLAEQNGYPVRRMG</sequence>
<dbReference type="PROSITE" id="PS51674">
    <property type="entry name" value="4FE4S_WBL"/>
    <property type="match status" value="1"/>
</dbReference>
<dbReference type="InterPro" id="IPR034768">
    <property type="entry name" value="4FE4S_WBL"/>
</dbReference>
<protein>
    <submittedName>
        <fullName evidence="1">Transcription factor WhiB family protein</fullName>
    </submittedName>
</protein>
<dbReference type="AlphaFoldDB" id="K5B9L8"/>
<evidence type="ECO:0000313" key="1">
    <source>
        <dbReference type="EMBL" id="EKF25673.1"/>
    </source>
</evidence>
<organism evidence="1 2">
    <name type="scientific">Mycolicibacterium hassiacum (strain DSM 44199 / CIP 105218 / JCM 12690 / 3849)</name>
    <name type="common">Mycobacterium hassiacum</name>
    <dbReference type="NCBI Taxonomy" id="1122247"/>
    <lineage>
        <taxon>Bacteria</taxon>
        <taxon>Bacillati</taxon>
        <taxon>Actinomycetota</taxon>
        <taxon>Actinomycetes</taxon>
        <taxon>Mycobacteriales</taxon>
        <taxon>Mycobacteriaceae</taxon>
        <taxon>Mycolicibacterium</taxon>
    </lineage>
</organism>
<name>K5B9L8_MYCHD</name>